<evidence type="ECO:0000313" key="2">
    <source>
        <dbReference type="RefSeq" id="XP_050557005.1"/>
    </source>
</evidence>
<accession>A0A9R0E1J4</accession>
<sequence length="304" mass="36076">MAANGTRAILKIICGLTIFFLLVYWKSAYAFEQDSRLRNMLDACVKSSYRIMDSVEYIKQDNLNTPGYEIGYINFIIMEKYRRIVDKYNISSVNMKLNYLVENMLFLEDIERHYFEIEHLCLSSQNAGKKANGSIFNELSWPVKLMLMKDKIRPGSFPNVRQSTEPMPKRRIPEIQYLVASRREEEDQRDPNEDDNNMRLKLFRLMYETIRDSDLKCKRADLIRTHYKNSSVFEVGYLMGDVMDKYNIMSDISMTLNRLFHEWKPIEHINAYEQISNQAIEINHLIDTMRTISKRNETKKEDSY</sequence>
<protein>
    <submittedName>
        <fullName evidence="2">Uncharacterized protein LOC118281255 isoform X1</fullName>
    </submittedName>
</protein>
<name>A0A9R0E1J4_SPOFR</name>
<dbReference type="AlphaFoldDB" id="A0A9R0E1J4"/>
<dbReference type="RefSeq" id="XP_050557005.1">
    <property type="nucleotide sequence ID" value="XM_050701048.1"/>
</dbReference>
<dbReference type="GeneID" id="118281255"/>
<keyword evidence="1" id="KW-1185">Reference proteome</keyword>
<gene>
    <name evidence="2" type="primary">LOC118281255</name>
</gene>
<reference evidence="2" key="1">
    <citation type="submission" date="2025-08" db="UniProtKB">
        <authorList>
            <consortium name="RefSeq"/>
        </authorList>
    </citation>
    <scope>IDENTIFICATION</scope>
    <source>
        <tissue evidence="2">Whole larval tissue</tissue>
    </source>
</reference>
<dbReference type="OrthoDB" id="7471570at2759"/>
<dbReference type="Proteomes" id="UP000829999">
    <property type="component" value="Chromosome 19"/>
</dbReference>
<proteinExistence type="predicted"/>
<evidence type="ECO:0000313" key="1">
    <source>
        <dbReference type="Proteomes" id="UP000829999"/>
    </source>
</evidence>
<organism evidence="1 2">
    <name type="scientific">Spodoptera frugiperda</name>
    <name type="common">Fall armyworm</name>
    <dbReference type="NCBI Taxonomy" id="7108"/>
    <lineage>
        <taxon>Eukaryota</taxon>
        <taxon>Metazoa</taxon>
        <taxon>Ecdysozoa</taxon>
        <taxon>Arthropoda</taxon>
        <taxon>Hexapoda</taxon>
        <taxon>Insecta</taxon>
        <taxon>Pterygota</taxon>
        <taxon>Neoptera</taxon>
        <taxon>Endopterygota</taxon>
        <taxon>Lepidoptera</taxon>
        <taxon>Glossata</taxon>
        <taxon>Ditrysia</taxon>
        <taxon>Noctuoidea</taxon>
        <taxon>Noctuidae</taxon>
        <taxon>Amphipyrinae</taxon>
        <taxon>Spodoptera</taxon>
    </lineage>
</organism>